<evidence type="ECO:0008006" key="3">
    <source>
        <dbReference type="Google" id="ProtNLM"/>
    </source>
</evidence>
<gene>
    <name evidence="1" type="ORF">RIF29_39896</name>
</gene>
<proteinExistence type="predicted"/>
<keyword evidence="2" id="KW-1185">Reference proteome</keyword>
<dbReference type="EMBL" id="JAYWIO010000008">
    <property type="protein sequence ID" value="KAK7245065.1"/>
    <property type="molecule type" value="Genomic_DNA"/>
</dbReference>
<protein>
    <recommendedName>
        <fullName evidence="3">O-methyltransferase domain-containing protein</fullName>
    </recommendedName>
</protein>
<dbReference type="SUPFAM" id="SSF53335">
    <property type="entry name" value="S-adenosyl-L-methionine-dependent methyltransferases"/>
    <property type="match status" value="1"/>
</dbReference>
<organism evidence="1 2">
    <name type="scientific">Crotalaria pallida</name>
    <name type="common">Smooth rattlebox</name>
    <name type="synonym">Crotalaria striata</name>
    <dbReference type="NCBI Taxonomy" id="3830"/>
    <lineage>
        <taxon>Eukaryota</taxon>
        <taxon>Viridiplantae</taxon>
        <taxon>Streptophyta</taxon>
        <taxon>Embryophyta</taxon>
        <taxon>Tracheophyta</taxon>
        <taxon>Spermatophyta</taxon>
        <taxon>Magnoliopsida</taxon>
        <taxon>eudicotyledons</taxon>
        <taxon>Gunneridae</taxon>
        <taxon>Pentapetalae</taxon>
        <taxon>rosids</taxon>
        <taxon>fabids</taxon>
        <taxon>Fabales</taxon>
        <taxon>Fabaceae</taxon>
        <taxon>Papilionoideae</taxon>
        <taxon>50 kb inversion clade</taxon>
        <taxon>genistoids sensu lato</taxon>
        <taxon>core genistoids</taxon>
        <taxon>Crotalarieae</taxon>
        <taxon>Crotalaria</taxon>
    </lineage>
</organism>
<dbReference type="Gene3D" id="3.40.50.150">
    <property type="entry name" value="Vaccinia Virus protein VP39"/>
    <property type="match status" value="1"/>
</dbReference>
<name>A0AAN9E7I6_CROPI</name>
<dbReference type="AlphaFoldDB" id="A0AAN9E7I6"/>
<evidence type="ECO:0000313" key="1">
    <source>
        <dbReference type="EMBL" id="KAK7245065.1"/>
    </source>
</evidence>
<dbReference type="InterPro" id="IPR029063">
    <property type="entry name" value="SAM-dependent_MTases_sf"/>
</dbReference>
<accession>A0AAN9E7I6</accession>
<dbReference type="Proteomes" id="UP001372338">
    <property type="component" value="Unassembled WGS sequence"/>
</dbReference>
<reference evidence="1 2" key="1">
    <citation type="submission" date="2024-01" db="EMBL/GenBank/DDBJ databases">
        <title>The genomes of 5 underutilized Papilionoideae crops provide insights into root nodulation and disease resistanc.</title>
        <authorList>
            <person name="Yuan L."/>
        </authorList>
    </citation>
    <scope>NUCLEOTIDE SEQUENCE [LARGE SCALE GENOMIC DNA]</scope>
    <source>
        <strain evidence="1">ZHUSHIDOU_FW_LH</strain>
        <tissue evidence="1">Leaf</tissue>
    </source>
</reference>
<comment type="caution">
    <text evidence="1">The sequence shown here is derived from an EMBL/GenBank/DDBJ whole genome shotgun (WGS) entry which is preliminary data.</text>
</comment>
<evidence type="ECO:0000313" key="2">
    <source>
        <dbReference type="Proteomes" id="UP001372338"/>
    </source>
</evidence>
<sequence>MLKIALKECKHVFENLGCLVDVGGGNGAATKLIQETNAKKLFPTKEKMEGDYYRYIVIDEANDDPKLTELKLEFDSVMLAMLNGKEREKKEWEKLIYDAGSNN</sequence>